<dbReference type="Proteomes" id="UP001472677">
    <property type="component" value="Unassembled WGS sequence"/>
</dbReference>
<reference evidence="1 2" key="1">
    <citation type="journal article" date="2024" name="G3 (Bethesda)">
        <title>Genome assembly of Hibiscus sabdariffa L. provides insights into metabolisms of medicinal natural products.</title>
        <authorList>
            <person name="Kim T."/>
        </authorList>
    </citation>
    <scope>NUCLEOTIDE SEQUENCE [LARGE SCALE GENOMIC DNA]</scope>
    <source>
        <strain evidence="1">TK-2024</strain>
        <tissue evidence="1">Old leaves</tissue>
    </source>
</reference>
<proteinExistence type="predicted"/>
<dbReference type="EMBL" id="JBBPBM010000021">
    <property type="protein sequence ID" value="KAK8548068.1"/>
    <property type="molecule type" value="Genomic_DNA"/>
</dbReference>
<organism evidence="1 2">
    <name type="scientific">Hibiscus sabdariffa</name>
    <name type="common">roselle</name>
    <dbReference type="NCBI Taxonomy" id="183260"/>
    <lineage>
        <taxon>Eukaryota</taxon>
        <taxon>Viridiplantae</taxon>
        <taxon>Streptophyta</taxon>
        <taxon>Embryophyta</taxon>
        <taxon>Tracheophyta</taxon>
        <taxon>Spermatophyta</taxon>
        <taxon>Magnoliopsida</taxon>
        <taxon>eudicotyledons</taxon>
        <taxon>Gunneridae</taxon>
        <taxon>Pentapetalae</taxon>
        <taxon>rosids</taxon>
        <taxon>malvids</taxon>
        <taxon>Malvales</taxon>
        <taxon>Malvaceae</taxon>
        <taxon>Malvoideae</taxon>
        <taxon>Hibiscus</taxon>
    </lineage>
</organism>
<accession>A0ABR2DVR0</accession>
<name>A0ABR2DVR0_9ROSI</name>
<sequence length="90" mass="10045">MRGGNDWPHGSLEIPMKDDGVCNRDPVGWRSPSCTTPFLMFHKFQSTTSKIAKVSMGQSRGCFFKPCKRHCSETVGDCVRHDGHVKSFLG</sequence>
<evidence type="ECO:0000313" key="2">
    <source>
        <dbReference type="Proteomes" id="UP001472677"/>
    </source>
</evidence>
<comment type="caution">
    <text evidence="1">The sequence shown here is derived from an EMBL/GenBank/DDBJ whole genome shotgun (WGS) entry which is preliminary data.</text>
</comment>
<gene>
    <name evidence="1" type="ORF">V6N12_060994</name>
</gene>
<evidence type="ECO:0000313" key="1">
    <source>
        <dbReference type="EMBL" id="KAK8548068.1"/>
    </source>
</evidence>
<protein>
    <submittedName>
        <fullName evidence="1">Uncharacterized protein</fullName>
    </submittedName>
</protein>
<keyword evidence="2" id="KW-1185">Reference proteome</keyword>